<accession>A0A2J0MDV9</accession>
<evidence type="ECO:0000313" key="3">
    <source>
        <dbReference type="Proteomes" id="UP000229132"/>
    </source>
</evidence>
<evidence type="ECO:0000313" key="2">
    <source>
        <dbReference type="EMBL" id="PIZ85882.1"/>
    </source>
</evidence>
<keyword evidence="1" id="KW-1133">Transmembrane helix</keyword>
<evidence type="ECO:0000256" key="1">
    <source>
        <dbReference type="SAM" id="Phobius"/>
    </source>
</evidence>
<sequence length="85" mass="9818">MEKIKIFFKVPWAHKFFKILKWVFFILIILYILAVIARGFYRAQESKIAEQVEKIHNTKLTMDDVMGVNLPPPPGELADATVEGI</sequence>
<comment type="caution">
    <text evidence="2">The sequence shown here is derived from an EMBL/GenBank/DDBJ whole genome shotgun (WGS) entry which is preliminary data.</text>
</comment>
<dbReference type="Proteomes" id="UP000229132">
    <property type="component" value="Unassembled WGS sequence"/>
</dbReference>
<reference evidence="3" key="1">
    <citation type="submission" date="2017-09" db="EMBL/GenBank/DDBJ databases">
        <title>Depth-based differentiation of microbial function through sediment-hosted aquifers and enrichment of novel symbionts in the deep terrestrial subsurface.</title>
        <authorList>
            <person name="Probst A.J."/>
            <person name="Ladd B."/>
            <person name="Jarett J.K."/>
            <person name="Geller-Mcgrath D.E."/>
            <person name="Sieber C.M.K."/>
            <person name="Emerson J.B."/>
            <person name="Anantharaman K."/>
            <person name="Thomas B.C."/>
            <person name="Malmstrom R."/>
            <person name="Stieglmeier M."/>
            <person name="Klingl A."/>
            <person name="Woyke T."/>
            <person name="Ryan C.M."/>
            <person name="Banfield J.F."/>
        </authorList>
    </citation>
    <scope>NUCLEOTIDE SEQUENCE [LARGE SCALE GENOMIC DNA]</scope>
</reference>
<keyword evidence="1" id="KW-0472">Membrane</keyword>
<name>A0A2J0MDV9_9BACT</name>
<proteinExistence type="predicted"/>
<protein>
    <submittedName>
        <fullName evidence="2">Uncharacterized protein</fullName>
    </submittedName>
</protein>
<keyword evidence="1" id="KW-0812">Transmembrane</keyword>
<gene>
    <name evidence="2" type="ORF">COX94_01720</name>
</gene>
<dbReference type="AlphaFoldDB" id="A0A2J0MDV9"/>
<dbReference type="EMBL" id="PFOX01000031">
    <property type="protein sequence ID" value="PIZ85882.1"/>
    <property type="molecule type" value="Genomic_DNA"/>
</dbReference>
<feature type="non-terminal residue" evidence="2">
    <location>
        <position position="85"/>
    </location>
</feature>
<organism evidence="2 3">
    <name type="scientific">Candidatus Nomurabacteria bacterium CG_4_10_14_0_2_um_filter_33_9</name>
    <dbReference type="NCBI Taxonomy" id="1974728"/>
    <lineage>
        <taxon>Bacteria</taxon>
        <taxon>Candidatus Nomuraibacteriota</taxon>
    </lineage>
</organism>
<feature type="transmembrane region" description="Helical" evidence="1">
    <location>
        <begin position="20"/>
        <end position="41"/>
    </location>
</feature>